<dbReference type="OrthoDB" id="6262482at2759"/>
<keyword evidence="1 5" id="KW-0732">Signal</keyword>
<dbReference type="PROSITE" id="PS50026">
    <property type="entry name" value="EGF_3"/>
    <property type="match status" value="2"/>
</dbReference>
<evidence type="ECO:0000313" key="6">
    <source>
        <dbReference type="EMBL" id="KZS04414.1"/>
    </source>
</evidence>
<reference evidence="6 7" key="1">
    <citation type="submission" date="2016-03" db="EMBL/GenBank/DDBJ databases">
        <title>EvidentialGene: Evidence-directed Construction of Genes on Genomes.</title>
        <authorList>
            <person name="Gilbert D.G."/>
            <person name="Choi J.-H."/>
            <person name="Mockaitis K."/>
            <person name="Colbourne J."/>
            <person name="Pfrender M."/>
        </authorList>
    </citation>
    <scope>NUCLEOTIDE SEQUENCE [LARGE SCALE GENOMIC DNA]</scope>
    <source>
        <strain evidence="6 7">Xinb3</strain>
        <tissue evidence="6">Complete organism</tissue>
    </source>
</reference>
<evidence type="ECO:0000256" key="3">
    <source>
        <dbReference type="PROSITE-ProRule" id="PRU00076"/>
    </source>
</evidence>
<keyword evidence="7" id="KW-1185">Reference proteome</keyword>
<comment type="caution">
    <text evidence="3">Lacks conserved residue(s) required for the propagation of feature annotation.</text>
</comment>
<dbReference type="GO" id="GO:0005576">
    <property type="term" value="C:extracellular region"/>
    <property type="evidence" value="ECO:0007669"/>
    <property type="project" value="InterPro"/>
</dbReference>
<feature type="region of interest" description="Disordered" evidence="4">
    <location>
        <begin position="455"/>
        <end position="477"/>
    </location>
</feature>
<dbReference type="SMART" id="SM00494">
    <property type="entry name" value="ChtBD2"/>
    <property type="match status" value="2"/>
</dbReference>
<dbReference type="PANTHER" id="PTHR14949">
    <property type="entry name" value="EGF-LIKE-DOMAIN, MULTIPLE 7, 8"/>
    <property type="match status" value="1"/>
</dbReference>
<dbReference type="SUPFAM" id="SSF57625">
    <property type="entry name" value="Invertebrate chitin-binding proteins"/>
    <property type="match status" value="2"/>
</dbReference>
<dbReference type="InterPro" id="IPR002557">
    <property type="entry name" value="Chitin-bd_dom"/>
</dbReference>
<feature type="disulfide bond" evidence="3">
    <location>
        <begin position="211"/>
        <end position="221"/>
    </location>
</feature>
<dbReference type="PROSITE" id="PS50940">
    <property type="entry name" value="CHIT_BIND_II"/>
    <property type="match status" value="2"/>
</dbReference>
<dbReference type="InterPro" id="IPR036508">
    <property type="entry name" value="Chitin-bd_dom_sf"/>
</dbReference>
<dbReference type="STRING" id="35525.A0A0P5W7E6"/>
<dbReference type="Gene3D" id="2.10.25.10">
    <property type="entry name" value="Laminin"/>
    <property type="match status" value="2"/>
</dbReference>
<dbReference type="InterPro" id="IPR050969">
    <property type="entry name" value="Dev_Signal_Modulators"/>
</dbReference>
<evidence type="ECO:0000256" key="2">
    <source>
        <dbReference type="ARBA" id="ARBA00023157"/>
    </source>
</evidence>
<feature type="signal peptide" evidence="5">
    <location>
        <begin position="1"/>
        <end position="18"/>
    </location>
</feature>
<dbReference type="InterPro" id="IPR000742">
    <property type="entry name" value="EGF"/>
</dbReference>
<comment type="caution">
    <text evidence="6">The sequence shown here is derived from an EMBL/GenBank/DDBJ whole genome shotgun (WGS) entry which is preliminary data.</text>
</comment>
<feature type="compositionally biased region" description="Basic and acidic residues" evidence="4">
    <location>
        <begin position="460"/>
        <end position="477"/>
    </location>
</feature>
<dbReference type="Gene3D" id="2.170.140.10">
    <property type="entry name" value="Chitin binding domain"/>
    <property type="match status" value="2"/>
</dbReference>
<feature type="disulfide bond" evidence="3">
    <location>
        <begin position="311"/>
        <end position="321"/>
    </location>
</feature>
<dbReference type="Proteomes" id="UP000076858">
    <property type="component" value="Unassembled WGS sequence"/>
</dbReference>
<dbReference type="PROSITE" id="PS00022">
    <property type="entry name" value="EGF_1"/>
    <property type="match status" value="2"/>
</dbReference>
<keyword evidence="3" id="KW-0245">EGF-like domain</keyword>
<keyword evidence="2 3" id="KW-1015">Disulfide bond</keyword>
<evidence type="ECO:0000256" key="4">
    <source>
        <dbReference type="SAM" id="MobiDB-lite"/>
    </source>
</evidence>
<gene>
    <name evidence="6" type="ORF">APZ42_032695</name>
</gene>
<dbReference type="SMART" id="SM00181">
    <property type="entry name" value="EGF"/>
    <property type="match status" value="2"/>
</dbReference>
<evidence type="ECO:0000256" key="5">
    <source>
        <dbReference type="SAM" id="SignalP"/>
    </source>
</evidence>
<protein>
    <submittedName>
        <fullName evidence="6">Putative Hml</fullName>
    </submittedName>
</protein>
<dbReference type="EMBL" id="LRGB01003123">
    <property type="protein sequence ID" value="KZS04414.1"/>
    <property type="molecule type" value="Genomic_DNA"/>
</dbReference>
<sequence>MQPCKCIVTLLSLSLALAIPKGIVDEQKAALEFQTDASGLKGRKSEAPQVVERSLYAGQPSPVSAGLKSPSKAIPIRSNQESSITLAPKIVSTSIRIDKEPTASIPVPGQCDPTRPHSPHPTNCYMFYHCVQRLNYVEKVEKTCNPPTMFNPDTMICDWPESVRKIRPECGVSISGTQSPFVSSINSSSAGLKTQPNPIKSASLITKTATCVPPCQNLGFCKAPGECICPETFEGPQCQFVKTQRCLQKPPTPSNSRVLYNDKEYVSTCFKGFAFPDGSKELKMVCDSGNWVQHHQPTGTIQKVPDCQPVCDQPCFNGGRCLPNNLCDCPQEFRGPQCNYPVKNCAPELMNFNGGYNCTIGSSFLRCSLKCGVNGVFEYPPAAVYSCEYAKAKFTPEPIPQCIFARQQSQNLKSKPTNQSQVLIEQSAGLKGNFQHSANHETEWYHPTTASPKIVSTSIHSEEKSQNPGRVPDRCDPARPHSPHPTNCYLFYHCVNGIRGVVYLEKTCQPPAMFNPNTMICDWPESVMRIRPCGVITAPSTNKETTADSCVDGWGDWVSVSTPAENAGDFELYEQMVPQDPVCPSSSVREIEHQVRFRCHCEDDTSLPLVKISEPLTAEKFTNVATTRKPADTEKVVLAPTTPAIAKKNLECPKGYSWSRCAYICTRLCSSYAVEVKKQGRCQTSNDLSCTPGCVEDDDTMDQSCLWFDKYTCVPPTDCVAAPTQQIHQKG</sequence>
<dbReference type="AlphaFoldDB" id="A0A0P5W7E6"/>
<organism evidence="6 7">
    <name type="scientific">Daphnia magna</name>
    <dbReference type="NCBI Taxonomy" id="35525"/>
    <lineage>
        <taxon>Eukaryota</taxon>
        <taxon>Metazoa</taxon>
        <taxon>Ecdysozoa</taxon>
        <taxon>Arthropoda</taxon>
        <taxon>Crustacea</taxon>
        <taxon>Branchiopoda</taxon>
        <taxon>Diplostraca</taxon>
        <taxon>Cladocera</taxon>
        <taxon>Anomopoda</taxon>
        <taxon>Daphniidae</taxon>
        <taxon>Daphnia</taxon>
    </lineage>
</organism>
<evidence type="ECO:0000256" key="1">
    <source>
        <dbReference type="ARBA" id="ARBA00022729"/>
    </source>
</evidence>
<dbReference type="PANTHER" id="PTHR14949:SF56">
    <property type="entry name" value="EGF-LIKE-DOMAIN, MULTIPLE 7"/>
    <property type="match status" value="1"/>
</dbReference>
<dbReference type="GO" id="GO:0008061">
    <property type="term" value="F:chitin binding"/>
    <property type="evidence" value="ECO:0007669"/>
    <property type="project" value="InterPro"/>
</dbReference>
<accession>A0A0P5W7E6</accession>
<dbReference type="GO" id="GO:0009986">
    <property type="term" value="C:cell surface"/>
    <property type="evidence" value="ECO:0007669"/>
    <property type="project" value="TreeGrafter"/>
</dbReference>
<feature type="disulfide bond" evidence="3">
    <location>
        <begin position="329"/>
        <end position="338"/>
    </location>
</feature>
<feature type="chain" id="PRO_5013462773" evidence="5">
    <location>
        <begin position="19"/>
        <end position="731"/>
    </location>
</feature>
<name>A0A0P5W7E6_9CRUS</name>
<dbReference type="SUPFAM" id="SSF57196">
    <property type="entry name" value="EGF/Laminin"/>
    <property type="match status" value="1"/>
</dbReference>
<feature type="disulfide bond" evidence="3">
    <location>
        <begin position="229"/>
        <end position="238"/>
    </location>
</feature>
<evidence type="ECO:0000313" key="7">
    <source>
        <dbReference type="Proteomes" id="UP000076858"/>
    </source>
</evidence>
<dbReference type="Pfam" id="PF01607">
    <property type="entry name" value="CBM_14"/>
    <property type="match status" value="2"/>
</dbReference>
<proteinExistence type="predicted"/>
<dbReference type="GO" id="GO:0005102">
    <property type="term" value="F:signaling receptor binding"/>
    <property type="evidence" value="ECO:0007669"/>
    <property type="project" value="TreeGrafter"/>
</dbReference>